<organism evidence="3 4">
    <name type="scientific">Pseudoalteromonas piscicida</name>
    <dbReference type="NCBI Taxonomy" id="43662"/>
    <lineage>
        <taxon>Bacteria</taxon>
        <taxon>Pseudomonadati</taxon>
        <taxon>Pseudomonadota</taxon>
        <taxon>Gammaproteobacteria</taxon>
        <taxon>Alteromonadales</taxon>
        <taxon>Pseudoalteromonadaceae</taxon>
        <taxon>Pseudoalteromonas</taxon>
    </lineage>
</organism>
<dbReference type="EMBL" id="CP031761">
    <property type="protein sequence ID" value="AXR01172.1"/>
    <property type="molecule type" value="Genomic_DNA"/>
</dbReference>
<dbReference type="CDD" id="cd06533">
    <property type="entry name" value="Glyco_transf_WecG_TagA"/>
    <property type="match status" value="1"/>
</dbReference>
<evidence type="ECO:0000313" key="3">
    <source>
        <dbReference type="EMBL" id="AXR01172.1"/>
    </source>
</evidence>
<dbReference type="KEGG" id="ppis:B1L02_14610"/>
<dbReference type="Pfam" id="PF03808">
    <property type="entry name" value="Glyco_tran_WecG"/>
    <property type="match status" value="1"/>
</dbReference>
<evidence type="ECO:0000256" key="2">
    <source>
        <dbReference type="ARBA" id="ARBA00022679"/>
    </source>
</evidence>
<sequence>MIHSKVLDNKLSSKTVFDKLLVESTKGLPRSIAVTFVNPFSYSLLSKNARLLSGLDIIFSDGSLHTKLHNTFNQNKIQRLSFDFSSIAVDVLRFANQTGKRIAFIGAKPGLVDVAVKNYDSMFPDLNVVFKHHGYVNDAALKSQVIADLNQQQPEIIVCGMGTPKQDEFIVELKNALDAPALLFTCGGFIEQSAIKADYYHPLVKKLGLRWLQRAVLHKHVRQRLVREYPKFVVSYLRAQMKNKRTQSIEEANPREK</sequence>
<evidence type="ECO:0000313" key="4">
    <source>
        <dbReference type="Proteomes" id="UP000258102"/>
    </source>
</evidence>
<dbReference type="Proteomes" id="UP000258102">
    <property type="component" value="Chromosome 1"/>
</dbReference>
<dbReference type="PANTHER" id="PTHR34136">
    <property type="match status" value="1"/>
</dbReference>
<dbReference type="InterPro" id="IPR004629">
    <property type="entry name" value="WecG_TagA_CpsF"/>
</dbReference>
<keyword evidence="1" id="KW-0328">Glycosyltransferase</keyword>
<name>A0AAD0REW8_PSEO7</name>
<gene>
    <name evidence="3" type="ORF">D0511_03120</name>
</gene>
<dbReference type="GO" id="GO:0016758">
    <property type="term" value="F:hexosyltransferase activity"/>
    <property type="evidence" value="ECO:0007669"/>
    <property type="project" value="TreeGrafter"/>
</dbReference>
<dbReference type="AlphaFoldDB" id="A0AAD0REW8"/>
<protein>
    <submittedName>
        <fullName evidence="3">Glycosyltransferase</fullName>
    </submittedName>
</protein>
<reference evidence="3 4" key="1">
    <citation type="submission" date="2018-08" db="EMBL/GenBank/DDBJ databases">
        <title>Whole Genome Sequences of Two Pseudoalteromonas piscicida Strains, DE1-A and DE2-A, which Exhibit Strong Antibacterial Activity against Vibrio vulnificus.</title>
        <authorList>
            <person name="Richards G.P."/>
            <person name="Needleman D.S."/>
            <person name="Watson M.A."/>
            <person name="Polson S.W."/>
        </authorList>
    </citation>
    <scope>NUCLEOTIDE SEQUENCE [LARGE SCALE GENOMIC DNA]</scope>
    <source>
        <strain evidence="3 4">DE2-A</strain>
    </source>
</reference>
<keyword evidence="2" id="KW-0808">Transferase</keyword>
<dbReference type="PANTHER" id="PTHR34136:SF1">
    <property type="entry name" value="UDP-N-ACETYL-D-MANNOSAMINURONIC ACID TRANSFERASE"/>
    <property type="match status" value="1"/>
</dbReference>
<evidence type="ECO:0000256" key="1">
    <source>
        <dbReference type="ARBA" id="ARBA00022676"/>
    </source>
</evidence>
<accession>A0AAD0REW8</accession>
<proteinExistence type="predicted"/>